<name>A0AAU9X4I3_9CNID</name>
<dbReference type="AlphaFoldDB" id="A0AAU9X4I3"/>
<keyword evidence="2" id="KW-1185">Reference proteome</keyword>
<comment type="caution">
    <text evidence="1">The sequence shown here is derived from an EMBL/GenBank/DDBJ whole genome shotgun (WGS) entry which is preliminary data.</text>
</comment>
<proteinExistence type="predicted"/>
<sequence>MDKLMNSYIMSTVEQFDLNCTAARVLLNAMPGLESAAVFRIWSFSICHGEPGYCCSIQRRKLYLGFLYAARQHFKGLLGPYTVLLTDPVK</sequence>
<dbReference type="Proteomes" id="UP001159428">
    <property type="component" value="Unassembled WGS sequence"/>
</dbReference>
<accession>A0AAU9X4I3</accession>
<evidence type="ECO:0000313" key="2">
    <source>
        <dbReference type="Proteomes" id="UP001159428"/>
    </source>
</evidence>
<organism evidence="1 2">
    <name type="scientific">Pocillopora meandrina</name>
    <dbReference type="NCBI Taxonomy" id="46732"/>
    <lineage>
        <taxon>Eukaryota</taxon>
        <taxon>Metazoa</taxon>
        <taxon>Cnidaria</taxon>
        <taxon>Anthozoa</taxon>
        <taxon>Hexacorallia</taxon>
        <taxon>Scleractinia</taxon>
        <taxon>Astrocoeniina</taxon>
        <taxon>Pocilloporidae</taxon>
        <taxon>Pocillopora</taxon>
    </lineage>
</organism>
<gene>
    <name evidence="1" type="ORF">PMEA_00017789</name>
</gene>
<dbReference type="EMBL" id="CALNXJ010000030">
    <property type="protein sequence ID" value="CAH3136083.1"/>
    <property type="molecule type" value="Genomic_DNA"/>
</dbReference>
<protein>
    <submittedName>
        <fullName evidence="1">Uncharacterized protein</fullName>
    </submittedName>
</protein>
<evidence type="ECO:0000313" key="1">
    <source>
        <dbReference type="EMBL" id="CAH3136083.1"/>
    </source>
</evidence>
<reference evidence="1 2" key="1">
    <citation type="submission" date="2022-05" db="EMBL/GenBank/DDBJ databases">
        <authorList>
            <consortium name="Genoscope - CEA"/>
            <person name="William W."/>
        </authorList>
    </citation>
    <scope>NUCLEOTIDE SEQUENCE [LARGE SCALE GENOMIC DNA]</scope>
</reference>